<gene>
    <name evidence="1" type="ORF">A3SI_05112</name>
</gene>
<dbReference type="Proteomes" id="UP000005551">
    <property type="component" value="Unassembled WGS sequence"/>
</dbReference>
<comment type="caution">
    <text evidence="1">The sequence shown here is derived from an EMBL/GenBank/DDBJ whole genome shotgun (WGS) entry which is preliminary data.</text>
</comment>
<protein>
    <submittedName>
        <fullName evidence="1">Uncharacterized protein</fullName>
    </submittedName>
</protein>
<reference evidence="1 2" key="1">
    <citation type="submission" date="2012-05" db="EMBL/GenBank/DDBJ databases">
        <title>Genome sequence of Nitritalea halalkaliphila LW7.</title>
        <authorList>
            <person name="Jangir P.K."/>
            <person name="Singh A."/>
            <person name="Shivaji S."/>
            <person name="Sharma R."/>
        </authorList>
    </citation>
    <scope>NUCLEOTIDE SEQUENCE [LARGE SCALE GENOMIC DNA]</scope>
    <source>
        <strain evidence="1 2">LW7</strain>
    </source>
</reference>
<dbReference type="AlphaFoldDB" id="I5C861"/>
<dbReference type="STRING" id="1189621.A3SI_05112"/>
<organism evidence="1 2">
    <name type="scientific">Nitritalea halalkaliphila LW7</name>
    <dbReference type="NCBI Taxonomy" id="1189621"/>
    <lineage>
        <taxon>Bacteria</taxon>
        <taxon>Pseudomonadati</taxon>
        <taxon>Bacteroidota</taxon>
        <taxon>Cytophagia</taxon>
        <taxon>Cytophagales</taxon>
        <taxon>Cyclobacteriaceae</taxon>
        <taxon>Nitritalea</taxon>
    </lineage>
</organism>
<accession>I5C861</accession>
<dbReference type="EMBL" id="AJYA01000010">
    <property type="protein sequence ID" value="EIM78013.1"/>
    <property type="molecule type" value="Genomic_DNA"/>
</dbReference>
<name>I5C861_9BACT</name>
<evidence type="ECO:0000313" key="1">
    <source>
        <dbReference type="EMBL" id="EIM78013.1"/>
    </source>
</evidence>
<keyword evidence="2" id="KW-1185">Reference proteome</keyword>
<sequence length="60" mass="6304">MIEEDFCLAAGQVVAFHGHDFLKNAGACLIVKVFGGQGFLGLGKSCEDLLKKGLRHGLSG</sequence>
<evidence type="ECO:0000313" key="2">
    <source>
        <dbReference type="Proteomes" id="UP000005551"/>
    </source>
</evidence>
<proteinExistence type="predicted"/>